<keyword evidence="4" id="KW-1185">Reference proteome</keyword>
<evidence type="ECO:0000313" key="3">
    <source>
        <dbReference type="EMBL" id="WEK56068.1"/>
    </source>
</evidence>
<evidence type="ECO:0000256" key="1">
    <source>
        <dbReference type="SAM" id="MobiDB-lite"/>
    </source>
</evidence>
<dbReference type="EMBL" id="CP119317">
    <property type="protein sequence ID" value="WEK56068.1"/>
    <property type="molecule type" value="Genomic_DNA"/>
</dbReference>
<dbReference type="PROSITE" id="PS51257">
    <property type="entry name" value="PROKAR_LIPOPROTEIN"/>
    <property type="match status" value="1"/>
</dbReference>
<evidence type="ECO:0000256" key="2">
    <source>
        <dbReference type="SAM" id="SignalP"/>
    </source>
</evidence>
<feature type="region of interest" description="Disordered" evidence="1">
    <location>
        <begin position="42"/>
        <end position="62"/>
    </location>
</feature>
<feature type="signal peptide" evidence="2">
    <location>
        <begin position="1"/>
        <end position="22"/>
    </location>
</feature>
<evidence type="ECO:0008006" key="5">
    <source>
        <dbReference type="Google" id="ProtNLM"/>
    </source>
</evidence>
<organism evidence="3 4">
    <name type="scientific">Candidatus Cohnella colombiensis</name>
    <dbReference type="NCBI Taxonomy" id="3121368"/>
    <lineage>
        <taxon>Bacteria</taxon>
        <taxon>Bacillati</taxon>
        <taxon>Bacillota</taxon>
        <taxon>Bacilli</taxon>
        <taxon>Bacillales</taxon>
        <taxon>Paenibacillaceae</taxon>
        <taxon>Cohnella</taxon>
    </lineage>
</organism>
<gene>
    <name evidence="3" type="ORF">P0Y55_08480</name>
</gene>
<feature type="compositionally biased region" description="Polar residues" evidence="1">
    <location>
        <begin position="42"/>
        <end position="52"/>
    </location>
</feature>
<dbReference type="AlphaFoldDB" id="A0AA95EYY2"/>
<evidence type="ECO:0000313" key="4">
    <source>
        <dbReference type="Proteomes" id="UP001178662"/>
    </source>
</evidence>
<feature type="compositionally biased region" description="Basic and acidic residues" evidence="1">
    <location>
        <begin position="53"/>
        <end position="62"/>
    </location>
</feature>
<accession>A0AA95EYY2</accession>
<name>A0AA95EYY2_9BACL</name>
<dbReference type="Proteomes" id="UP001178662">
    <property type="component" value="Chromosome"/>
</dbReference>
<reference evidence="3" key="1">
    <citation type="submission" date="2023-03" db="EMBL/GenBank/DDBJ databases">
        <title>Andean soil-derived lignocellulolytic bacterial consortium as a source of novel taxa and putative plastic-active enzymes.</title>
        <authorList>
            <person name="Diaz-Garcia L."/>
            <person name="Chuvochina M."/>
            <person name="Feuerriegel G."/>
            <person name="Bunk B."/>
            <person name="Sproer C."/>
            <person name="Streit W.R."/>
            <person name="Rodriguez L.M."/>
            <person name="Overmann J."/>
            <person name="Jimenez D.J."/>
        </authorList>
    </citation>
    <scope>NUCLEOTIDE SEQUENCE</scope>
    <source>
        <strain evidence="3">MAG 2441</strain>
    </source>
</reference>
<sequence length="258" mass="29037">MIKKYSYILCSFVLLGCLISCSYDDNLSNQFDSPEAEIKQADTVNNDNNLATNKEENEKSKINSDDINSNAIDVTSLIPAGWHILEHTEPVKAEGDLNKDGIQDLAIVIEKTQEEYDATRSLLIAFGNKDHTFSLSTIADKVILGAQEGGGWGDPFDGIIIDRGSVVVSDFGGSSQRWYDKYRFRFQENDWYLIGVSMGWNHSIKEGTEMAFDEEDYNLLTGDYIFNKTNENGEEKITRGNRGKKKLVKLGEFNIDDM</sequence>
<protein>
    <recommendedName>
        <fullName evidence="5">VCBS repeat-containing protein</fullName>
    </recommendedName>
</protein>
<feature type="chain" id="PRO_5041684665" description="VCBS repeat-containing protein" evidence="2">
    <location>
        <begin position="23"/>
        <end position="258"/>
    </location>
</feature>
<keyword evidence="2" id="KW-0732">Signal</keyword>
<proteinExistence type="predicted"/>